<dbReference type="EMBL" id="KB631831">
    <property type="protein sequence ID" value="ERL86591.1"/>
    <property type="molecule type" value="Genomic_DNA"/>
</dbReference>
<dbReference type="STRING" id="77166.N6TT90"/>
<dbReference type="SUPFAM" id="SSF52540">
    <property type="entry name" value="P-loop containing nucleoside triphosphate hydrolases"/>
    <property type="match status" value="1"/>
</dbReference>
<feature type="non-terminal residue" evidence="2">
    <location>
        <position position="1"/>
    </location>
</feature>
<dbReference type="InterPro" id="IPR049163">
    <property type="entry name" value="Pif1-like_2B_dom"/>
</dbReference>
<dbReference type="PANTHER" id="PTHR10492:SF57">
    <property type="entry name" value="ATP-DEPENDENT DNA HELICASE"/>
    <property type="match status" value="1"/>
</dbReference>
<dbReference type="Proteomes" id="UP000030742">
    <property type="component" value="Unassembled WGS sequence"/>
</dbReference>
<dbReference type="EMBL" id="KB741262">
    <property type="protein sequence ID" value="ENN71556.1"/>
    <property type="molecule type" value="Genomic_DNA"/>
</dbReference>
<protein>
    <recommendedName>
        <fullName evidence="1">DNA helicase Pif1-like 2B domain-containing protein</fullName>
    </recommendedName>
</protein>
<dbReference type="OMA" id="KQMGSVE"/>
<evidence type="ECO:0000313" key="2">
    <source>
        <dbReference type="EMBL" id="ENN71556.1"/>
    </source>
</evidence>
<dbReference type="Pfam" id="PF21530">
    <property type="entry name" value="Pif1_2B_dom"/>
    <property type="match status" value="1"/>
</dbReference>
<gene>
    <name evidence="3" type="ORF">D910_03998</name>
    <name evidence="2" type="ORF">YQE_11767</name>
</gene>
<dbReference type="PANTHER" id="PTHR10492">
    <property type="match status" value="1"/>
</dbReference>
<dbReference type="AlphaFoldDB" id="N6TT90"/>
<reference evidence="2 4" key="1">
    <citation type="journal article" date="2013" name="Genome Biol.">
        <title>Draft genome of the mountain pine beetle, Dendroctonus ponderosae Hopkins, a major forest pest.</title>
        <authorList>
            <person name="Keeling C.I."/>
            <person name="Yuen M.M."/>
            <person name="Liao N.Y."/>
            <person name="Docking T.R."/>
            <person name="Chan S.K."/>
            <person name="Taylor G.A."/>
            <person name="Palmquist D.L."/>
            <person name="Jackman S.D."/>
            <person name="Nguyen A."/>
            <person name="Li M."/>
            <person name="Henderson H."/>
            <person name="Janes J.K."/>
            <person name="Zhao Y."/>
            <person name="Pandoh P."/>
            <person name="Moore R."/>
            <person name="Sperling F.A."/>
            <person name="Huber D.P."/>
            <person name="Birol I."/>
            <person name="Jones S.J."/>
            <person name="Bohlmann J."/>
        </authorList>
    </citation>
    <scope>NUCLEOTIDE SEQUENCE</scope>
</reference>
<sequence length="277" mass="31304">MRVQMQHDASAERFAKQLLDIENEKMTIDRSTNCITLPTDFCEITATKARLMSEVFPNMTRNYKNHDWLSARAILAARNNDVDAINFHIQNEIPGEAITSKSIDTMMIYQNEAVNYPTEFLNSLNLPSLPPHVLELKIGVLIILLRNINPPQLCNGTRLSLKTLPQCIQYNISLVLCTIISGKFKGEYVLLPRIPMIPTDVPFEFKRLQFQVPLAFGMTISKAQGQSLQVYGLYLANPCCTHGQLYIACLPVGKHSDLFVYAPQRKTKNMVYPGALQ</sequence>
<accession>N6TT90</accession>
<organism evidence="2">
    <name type="scientific">Dendroctonus ponderosae</name>
    <name type="common">Mountain pine beetle</name>
    <dbReference type="NCBI Taxonomy" id="77166"/>
    <lineage>
        <taxon>Eukaryota</taxon>
        <taxon>Metazoa</taxon>
        <taxon>Ecdysozoa</taxon>
        <taxon>Arthropoda</taxon>
        <taxon>Hexapoda</taxon>
        <taxon>Insecta</taxon>
        <taxon>Pterygota</taxon>
        <taxon>Neoptera</taxon>
        <taxon>Endopterygota</taxon>
        <taxon>Coleoptera</taxon>
        <taxon>Polyphaga</taxon>
        <taxon>Cucujiformia</taxon>
        <taxon>Curculionidae</taxon>
        <taxon>Scolytinae</taxon>
        <taxon>Dendroctonus</taxon>
    </lineage>
</organism>
<dbReference type="InterPro" id="IPR027417">
    <property type="entry name" value="P-loop_NTPase"/>
</dbReference>
<evidence type="ECO:0000313" key="3">
    <source>
        <dbReference type="EMBL" id="ERL86591.1"/>
    </source>
</evidence>
<feature type="domain" description="DNA helicase Pif1-like 2B" evidence="1">
    <location>
        <begin position="119"/>
        <end position="161"/>
    </location>
</feature>
<evidence type="ECO:0000313" key="4">
    <source>
        <dbReference type="Proteomes" id="UP000030742"/>
    </source>
</evidence>
<name>N6TT90_DENPD</name>
<proteinExistence type="predicted"/>
<dbReference type="HOGENOM" id="CLU_001324_14_0_1"/>
<evidence type="ECO:0000259" key="1">
    <source>
        <dbReference type="Pfam" id="PF21530"/>
    </source>
</evidence>